<dbReference type="SUPFAM" id="SSF55298">
    <property type="entry name" value="YjgF-like"/>
    <property type="match status" value="1"/>
</dbReference>
<dbReference type="PANTHER" id="PTHR43857:SF1">
    <property type="entry name" value="YJGH FAMILY PROTEIN"/>
    <property type="match status" value="1"/>
</dbReference>
<accession>A0ABS7CS00</accession>
<reference evidence="1 2" key="1">
    <citation type="journal article" date="2016" name="Int. J. Syst. Evol. Microbiol.">
        <title>Pontibacter aydingkolensis sp. nov., isolated from soil of a salt lake.</title>
        <authorList>
            <person name="Osman G."/>
            <person name="Zhang T."/>
            <person name="Lou K."/>
            <person name="Gao Y."/>
            <person name="Chang W."/>
            <person name="Lin Q."/>
            <person name="Yang H.M."/>
            <person name="Huo X.D."/>
            <person name="Wang N."/>
        </authorList>
    </citation>
    <scope>NUCLEOTIDE SEQUENCE [LARGE SCALE GENOMIC DNA]</scope>
    <source>
        <strain evidence="1 2">KACC 19255</strain>
    </source>
</reference>
<keyword evidence="2" id="KW-1185">Reference proteome</keyword>
<comment type="caution">
    <text evidence="1">The sequence shown here is derived from an EMBL/GenBank/DDBJ whole genome shotgun (WGS) entry which is preliminary data.</text>
</comment>
<organism evidence="1 2">
    <name type="scientific">Pontibacter aydingkolensis</name>
    <dbReference type="NCBI Taxonomy" id="1911536"/>
    <lineage>
        <taxon>Bacteria</taxon>
        <taxon>Pseudomonadati</taxon>
        <taxon>Bacteroidota</taxon>
        <taxon>Cytophagia</taxon>
        <taxon>Cytophagales</taxon>
        <taxon>Hymenobacteraceae</taxon>
        <taxon>Pontibacter</taxon>
    </lineage>
</organism>
<dbReference type="InterPro" id="IPR035959">
    <property type="entry name" value="RutC-like_sf"/>
</dbReference>
<dbReference type="EMBL" id="JAHYXK010000003">
    <property type="protein sequence ID" value="MBW7466600.1"/>
    <property type="molecule type" value="Genomic_DNA"/>
</dbReference>
<dbReference type="RefSeq" id="WP_219876469.1">
    <property type="nucleotide sequence ID" value="NZ_JAHYXK010000003.1"/>
</dbReference>
<sequence length="143" mass="15545">MKRQNISSGAIWEDIVGYSRAVRVGNTIEVAGTTATDGDQIIGKGNAYEQTKYTLRKIEKALTEAGASLNDVVRTRIYVTDISLWEEVGRAHGEVFKSIKPASTMVEVSALINPELLVEIEATAILASSTTLINEQATPYDEV</sequence>
<name>A0ABS7CS00_9BACT</name>
<dbReference type="InterPro" id="IPR006175">
    <property type="entry name" value="YjgF/YER057c/UK114"/>
</dbReference>
<dbReference type="PANTHER" id="PTHR43857">
    <property type="entry name" value="BLR7761 PROTEIN"/>
    <property type="match status" value="1"/>
</dbReference>
<protein>
    <submittedName>
        <fullName evidence="1">RidA family protein</fullName>
    </submittedName>
</protein>
<dbReference type="Pfam" id="PF01042">
    <property type="entry name" value="Ribonuc_L-PSP"/>
    <property type="match status" value="1"/>
</dbReference>
<proteinExistence type="predicted"/>
<evidence type="ECO:0000313" key="1">
    <source>
        <dbReference type="EMBL" id="MBW7466600.1"/>
    </source>
</evidence>
<evidence type="ECO:0000313" key="2">
    <source>
        <dbReference type="Proteomes" id="UP000813018"/>
    </source>
</evidence>
<dbReference type="Gene3D" id="3.30.1330.40">
    <property type="entry name" value="RutC-like"/>
    <property type="match status" value="1"/>
</dbReference>
<dbReference type="Proteomes" id="UP000813018">
    <property type="component" value="Unassembled WGS sequence"/>
</dbReference>
<gene>
    <name evidence="1" type="ORF">K0O23_05940</name>
</gene>
<dbReference type="CDD" id="cd06154">
    <property type="entry name" value="YjgF_YER057c_UK114_like_6"/>
    <property type="match status" value="1"/>
</dbReference>